<protein>
    <recommendedName>
        <fullName evidence="1">PiggyBac transposable element-derived protein domain-containing protein</fullName>
    </recommendedName>
</protein>
<evidence type="ECO:0000313" key="2">
    <source>
        <dbReference type="EMBL" id="KAJ8878953.1"/>
    </source>
</evidence>
<dbReference type="Proteomes" id="UP001159363">
    <property type="component" value="Chromosome 6"/>
</dbReference>
<organism evidence="2 3">
    <name type="scientific">Dryococelus australis</name>
    <dbReference type="NCBI Taxonomy" id="614101"/>
    <lineage>
        <taxon>Eukaryota</taxon>
        <taxon>Metazoa</taxon>
        <taxon>Ecdysozoa</taxon>
        <taxon>Arthropoda</taxon>
        <taxon>Hexapoda</taxon>
        <taxon>Insecta</taxon>
        <taxon>Pterygota</taxon>
        <taxon>Neoptera</taxon>
        <taxon>Polyneoptera</taxon>
        <taxon>Phasmatodea</taxon>
        <taxon>Verophasmatodea</taxon>
        <taxon>Anareolatae</taxon>
        <taxon>Phasmatidae</taxon>
        <taxon>Eurycanthinae</taxon>
        <taxon>Dryococelus</taxon>
    </lineage>
</organism>
<dbReference type="InterPro" id="IPR029526">
    <property type="entry name" value="PGBD"/>
</dbReference>
<evidence type="ECO:0000259" key="1">
    <source>
        <dbReference type="Pfam" id="PF13843"/>
    </source>
</evidence>
<gene>
    <name evidence="2" type="ORF">PR048_019557</name>
</gene>
<dbReference type="Pfam" id="PF13843">
    <property type="entry name" value="DDE_Tnp_1_7"/>
    <property type="match status" value="1"/>
</dbReference>
<proteinExistence type="predicted"/>
<dbReference type="PANTHER" id="PTHR46599">
    <property type="entry name" value="PIGGYBAC TRANSPOSABLE ELEMENT-DERIVED PROTEIN 4"/>
    <property type="match status" value="1"/>
</dbReference>
<dbReference type="EMBL" id="JARBHB010000007">
    <property type="protein sequence ID" value="KAJ8878953.1"/>
    <property type="molecule type" value="Genomic_DNA"/>
</dbReference>
<feature type="domain" description="PiggyBac transposable element-derived protein" evidence="1">
    <location>
        <begin position="2"/>
        <end position="130"/>
    </location>
</feature>
<comment type="caution">
    <text evidence="2">The sequence shown here is derived from an EMBL/GenBank/DDBJ whole genome shotgun (WGS) entry which is preliminary data.</text>
</comment>
<name>A0ABQ9H3T1_9NEOP</name>
<sequence>MASKSDKYGLKIITICDVKTYYMINAIPCIGKEANRKESLSMKYVCDLPVSIHGTGRNLTMDNWFLSLPLADVMLKDYNLTVGGTLKKIKREIPPSFLPSRKTQVDSSQFAFERNKMLVTFCPKKGKKKCSHVNKAL</sequence>
<dbReference type="PANTHER" id="PTHR46599:SF6">
    <property type="entry name" value="DUAL SPECIFICITY PHOSPHATASE 26"/>
    <property type="match status" value="1"/>
</dbReference>
<keyword evidence="3" id="KW-1185">Reference proteome</keyword>
<accession>A0ABQ9H3T1</accession>
<reference evidence="2 3" key="1">
    <citation type="submission" date="2023-02" db="EMBL/GenBank/DDBJ databases">
        <title>LHISI_Scaffold_Assembly.</title>
        <authorList>
            <person name="Stuart O.P."/>
            <person name="Cleave R."/>
            <person name="Magrath M.J.L."/>
            <person name="Mikheyev A.S."/>
        </authorList>
    </citation>
    <scope>NUCLEOTIDE SEQUENCE [LARGE SCALE GENOMIC DNA]</scope>
    <source>
        <strain evidence="2">Daus_M_001</strain>
        <tissue evidence="2">Leg muscle</tissue>
    </source>
</reference>
<evidence type="ECO:0000313" key="3">
    <source>
        <dbReference type="Proteomes" id="UP001159363"/>
    </source>
</evidence>